<dbReference type="Proteomes" id="UP000578449">
    <property type="component" value="Unassembled WGS sequence"/>
</dbReference>
<accession>A0A840P214</accession>
<dbReference type="PANTHER" id="PTHR43000">
    <property type="entry name" value="DTDP-D-GLUCOSE 4,6-DEHYDRATASE-RELATED"/>
    <property type="match status" value="1"/>
</dbReference>
<dbReference type="Gene3D" id="3.40.50.720">
    <property type="entry name" value="NAD(P)-binding Rossmann-like Domain"/>
    <property type="match status" value="1"/>
</dbReference>
<feature type="domain" description="NAD-dependent epimerase/dehydratase" evidence="2">
    <location>
        <begin position="6"/>
        <end position="209"/>
    </location>
</feature>
<keyword evidence="4" id="KW-1185">Reference proteome</keyword>
<dbReference type="Pfam" id="PF01370">
    <property type="entry name" value="Epimerase"/>
    <property type="match status" value="1"/>
</dbReference>
<evidence type="ECO:0000313" key="4">
    <source>
        <dbReference type="Proteomes" id="UP000578449"/>
    </source>
</evidence>
<gene>
    <name evidence="3" type="ORF">HNP84_002750</name>
</gene>
<proteinExistence type="inferred from homology"/>
<dbReference type="AlphaFoldDB" id="A0A840P214"/>
<dbReference type="EMBL" id="JACHGN010000005">
    <property type="protein sequence ID" value="MBB5133029.1"/>
    <property type="molecule type" value="Genomic_DNA"/>
</dbReference>
<evidence type="ECO:0000313" key="3">
    <source>
        <dbReference type="EMBL" id="MBB5133029.1"/>
    </source>
</evidence>
<reference evidence="3 4" key="1">
    <citation type="submission" date="2020-08" db="EMBL/GenBank/DDBJ databases">
        <title>Genomic Encyclopedia of Type Strains, Phase IV (KMG-IV): sequencing the most valuable type-strain genomes for metagenomic binning, comparative biology and taxonomic classification.</title>
        <authorList>
            <person name="Goeker M."/>
        </authorList>
    </citation>
    <scope>NUCLEOTIDE SEQUENCE [LARGE SCALE GENOMIC DNA]</scope>
    <source>
        <strain evidence="3 4">DSM 45615</strain>
    </source>
</reference>
<dbReference type="RefSeq" id="WP_185049997.1">
    <property type="nucleotide sequence ID" value="NZ_BAABIX010000050.1"/>
</dbReference>
<sequence>MGKHVVVGAGQVGAELARELVRRGHEVVIVSRSGSGPELAGVRRVAADAGDRERLAAIAEGAETLYNCVNPKYHRWMPDWPPMAAALLGAAEDTGAGYVILGSLYGYGPVDGPMTERTPLKPSSEKAEVRVAMWRDALAAHEAGRVRVTEVRGSDFYGPGCRDQSHLGDRFIPRLLAGKAVRLTGDPDQPHSWTYVPDVAAALAIAGTDERAYGRAWHIPTAPPASYRELAERVCAMAGLPAPRVGGLPQWLLDMLGVVNPMMGEIKHVRYQFDHPFVIDSTDFQQTFGMRPTPIDEGLRATLEWWRGQERTAAA</sequence>
<dbReference type="SUPFAM" id="SSF51735">
    <property type="entry name" value="NAD(P)-binding Rossmann-fold domains"/>
    <property type="match status" value="1"/>
</dbReference>
<name>A0A840P214_9ACTN</name>
<dbReference type="InterPro" id="IPR036291">
    <property type="entry name" value="NAD(P)-bd_dom_sf"/>
</dbReference>
<protein>
    <submittedName>
        <fullName evidence="3">Nucleoside-diphosphate-sugar epimerase</fullName>
    </submittedName>
</protein>
<evidence type="ECO:0000259" key="2">
    <source>
        <dbReference type="Pfam" id="PF01370"/>
    </source>
</evidence>
<comment type="similarity">
    <text evidence="1">Belongs to the NAD(P)-dependent epimerase/dehydratase family.</text>
</comment>
<organism evidence="3 4">
    <name type="scientific">Thermocatellispora tengchongensis</name>
    <dbReference type="NCBI Taxonomy" id="1073253"/>
    <lineage>
        <taxon>Bacteria</taxon>
        <taxon>Bacillati</taxon>
        <taxon>Actinomycetota</taxon>
        <taxon>Actinomycetes</taxon>
        <taxon>Streptosporangiales</taxon>
        <taxon>Streptosporangiaceae</taxon>
        <taxon>Thermocatellispora</taxon>
    </lineage>
</organism>
<dbReference type="InterPro" id="IPR001509">
    <property type="entry name" value="Epimerase_deHydtase"/>
</dbReference>
<comment type="caution">
    <text evidence="3">The sequence shown here is derived from an EMBL/GenBank/DDBJ whole genome shotgun (WGS) entry which is preliminary data.</text>
</comment>
<evidence type="ECO:0000256" key="1">
    <source>
        <dbReference type="ARBA" id="ARBA00007637"/>
    </source>
</evidence>